<reference evidence="2" key="1">
    <citation type="journal article" date="2025" name="Foods">
        <title>Unveiling the Microbial Signatures of Arabica Coffee Cherries: Insights into Ripeness Specific Diversity, Functional Traits, and Implications for Quality and Safety.</title>
        <authorList>
            <consortium name="RefSeq"/>
            <person name="Tenea G.N."/>
            <person name="Cifuentes V."/>
            <person name="Reyes P."/>
            <person name="Cevallos-Vallejos M."/>
        </authorList>
    </citation>
    <scope>NUCLEOTIDE SEQUENCE [LARGE SCALE GENOMIC DNA]</scope>
</reference>
<name>A0A6P6T3E7_COFAR</name>
<dbReference type="RefSeq" id="XP_027072833.1">
    <property type="nucleotide sequence ID" value="XM_027217032.2"/>
</dbReference>
<reference evidence="3" key="2">
    <citation type="submission" date="2025-08" db="UniProtKB">
        <authorList>
            <consortium name="RefSeq"/>
        </authorList>
    </citation>
    <scope>IDENTIFICATION</scope>
    <source>
        <tissue evidence="3">Leaves</tissue>
    </source>
</reference>
<protein>
    <submittedName>
        <fullName evidence="3">Uncharacterized protein</fullName>
    </submittedName>
</protein>
<dbReference type="PANTHER" id="PTHR33781:SF1">
    <property type="entry name" value="PROTEIN PHYTOCHROME KINASE SUBSTRATE 4"/>
    <property type="match status" value="1"/>
</dbReference>
<feature type="region of interest" description="Disordered" evidence="1">
    <location>
        <begin position="545"/>
        <end position="588"/>
    </location>
</feature>
<dbReference type="AlphaFoldDB" id="A0A6P6T3E7"/>
<dbReference type="GO" id="GO:0016301">
    <property type="term" value="F:kinase activity"/>
    <property type="evidence" value="ECO:0007669"/>
    <property type="project" value="UniProtKB-KW"/>
</dbReference>
<feature type="compositionally biased region" description="Polar residues" evidence="1">
    <location>
        <begin position="560"/>
        <end position="570"/>
    </location>
</feature>
<evidence type="ECO:0000256" key="1">
    <source>
        <dbReference type="SAM" id="MobiDB-lite"/>
    </source>
</evidence>
<organism evidence="2 3">
    <name type="scientific">Coffea arabica</name>
    <name type="common">Arabian coffee</name>
    <dbReference type="NCBI Taxonomy" id="13443"/>
    <lineage>
        <taxon>Eukaryota</taxon>
        <taxon>Viridiplantae</taxon>
        <taxon>Streptophyta</taxon>
        <taxon>Embryophyta</taxon>
        <taxon>Tracheophyta</taxon>
        <taxon>Spermatophyta</taxon>
        <taxon>Magnoliopsida</taxon>
        <taxon>eudicotyledons</taxon>
        <taxon>Gunneridae</taxon>
        <taxon>Pentapetalae</taxon>
        <taxon>asterids</taxon>
        <taxon>lamiids</taxon>
        <taxon>Gentianales</taxon>
        <taxon>Rubiaceae</taxon>
        <taxon>Ixoroideae</taxon>
        <taxon>Gardenieae complex</taxon>
        <taxon>Bertiereae - Coffeeae clade</taxon>
        <taxon>Coffeeae</taxon>
        <taxon>Coffea</taxon>
    </lineage>
</organism>
<gene>
    <name evidence="3" type="primary">LOC113697427</name>
</gene>
<proteinExistence type="predicted"/>
<dbReference type="Proteomes" id="UP001652660">
    <property type="component" value="Chromosome 6e"/>
</dbReference>
<accession>A0A6P6T3E7</accession>
<feature type="compositionally biased region" description="Basic and acidic residues" evidence="1">
    <location>
        <begin position="203"/>
        <end position="236"/>
    </location>
</feature>
<sequence length="595" mass="64737">MDSSPTTISNTFKYNSPHQPIFNIVEAPFHHKSFAQSYTTRDASFSPYLKPKEPDRFPSQVVTSVADDTELNVFDAQKYFSESTNEPKECKGIYSSQSSLNHASEPSDAGWRFSSASSTVDGYSRNFQGRSFHATPTASSEASWNSQTGLLSNPPGPIPVSLMNTRADHDGGPNRGSSSAAKWMFCRKCPCGGMKSVQVDEGSSDHRSQAVNEDNHKNTKPDVYQKRQGHRSHDHEKMVEKISSMSQKSTVSDLDHSVKRHQTVSSNTSRVSLPSENHFIPTSVSQQRIPASGKAPFTDGAMTFSFPVLNPSYPFKPEQKGFLTTPKLNIPLDEPQRISLEVFRPSDRTISRKSIDQQRVALGAKTHGSHLDRRGNFAFPGSPMTGEDDVASDASSDLFEIESFSTQTTSYPNPMYRRRDSLDEASTFNARRLGGFYGTDGRGSLDEPMTPTTENYAPSEASIDWSVTTAEGFDRASVSNFSITASEIEDFSITRRRSLEKGSTRQAWSGGGGGSGDNSADAGKKKGTGLLLSCRHERAVSVGPHPLKFMPEGGPPLPLISTSAHVNSAASRPPKPNAPPLAKGHSAHLSLAFAA</sequence>
<evidence type="ECO:0000313" key="2">
    <source>
        <dbReference type="Proteomes" id="UP001652660"/>
    </source>
</evidence>
<feature type="region of interest" description="Disordered" evidence="1">
    <location>
        <begin position="197"/>
        <end position="236"/>
    </location>
</feature>
<feature type="compositionally biased region" description="Polar residues" evidence="1">
    <location>
        <begin position="263"/>
        <end position="276"/>
    </location>
</feature>
<feature type="region of interest" description="Disordered" evidence="1">
    <location>
        <begin position="497"/>
        <end position="524"/>
    </location>
</feature>
<dbReference type="GO" id="GO:0009638">
    <property type="term" value="P:phototropism"/>
    <property type="evidence" value="ECO:0007669"/>
    <property type="project" value="InterPro"/>
</dbReference>
<dbReference type="GeneID" id="113697427"/>
<keyword evidence="2" id="KW-1185">Reference proteome</keyword>
<dbReference type="PANTHER" id="PTHR33781">
    <property type="entry name" value="PROTEIN PHYTOCHROME KINASE SUBSTRATE 1-RELATED"/>
    <property type="match status" value="1"/>
</dbReference>
<feature type="region of interest" description="Disordered" evidence="1">
    <location>
        <begin position="249"/>
        <end position="276"/>
    </location>
</feature>
<dbReference type="OrthoDB" id="691744at2759"/>
<evidence type="ECO:0000313" key="3">
    <source>
        <dbReference type="RefSeq" id="XP_027072833.1"/>
    </source>
</evidence>
<dbReference type="InterPro" id="IPR039615">
    <property type="entry name" value="PKS"/>
</dbReference>